<dbReference type="AlphaFoldDB" id="A0A520M8Y6"/>
<organism evidence="9 10">
    <name type="scientific">SAR92 clade bacterium</name>
    <dbReference type="NCBI Taxonomy" id="2315479"/>
    <lineage>
        <taxon>Bacteria</taxon>
        <taxon>Pseudomonadati</taxon>
        <taxon>Pseudomonadota</taxon>
        <taxon>Gammaproteobacteria</taxon>
        <taxon>Cellvibrionales</taxon>
        <taxon>Porticoccaceae</taxon>
        <taxon>SAR92 clade</taxon>
    </lineage>
</organism>
<evidence type="ECO:0000256" key="1">
    <source>
        <dbReference type="ARBA" id="ARBA00004749"/>
    </source>
</evidence>
<accession>A0A520M8Y6</accession>
<dbReference type="PANTHER" id="PTHR11237:SF4">
    <property type="entry name" value="5-DEMETHOXYUBIQUINONE HYDROXYLASE, MITOCHONDRIAL"/>
    <property type="match status" value="1"/>
</dbReference>
<dbReference type="PANTHER" id="PTHR11237">
    <property type="entry name" value="COENZYME Q10 BIOSYNTHESIS PROTEIN 7"/>
    <property type="match status" value="1"/>
</dbReference>
<dbReference type="SUPFAM" id="SSF47240">
    <property type="entry name" value="Ferritin-like"/>
    <property type="match status" value="1"/>
</dbReference>
<sequence length="176" mass="19363">VNDADLSQSERERALGLMRVNHTGEICAQALYQGQALTAKLPNVREQMKEAASEEIDHLAWCEDRINELGGRTSLLNPVFYTLSFGLGASAGIISDKLSLGFVAATEDQVCDHLQSHLEQLPKDDLKSRAVVKEMLADEERHAQAALDAGGYDFPIPVKKFMTLVSTIMTKGSYRI</sequence>
<dbReference type="InterPro" id="IPR011566">
    <property type="entry name" value="Ubq_synth_Coq7"/>
</dbReference>
<evidence type="ECO:0000256" key="7">
    <source>
        <dbReference type="ARBA" id="ARBA00023033"/>
    </source>
</evidence>
<dbReference type="GO" id="GO:0004497">
    <property type="term" value="F:monooxygenase activity"/>
    <property type="evidence" value="ECO:0007669"/>
    <property type="project" value="UniProtKB-KW"/>
</dbReference>
<dbReference type="InterPro" id="IPR012347">
    <property type="entry name" value="Ferritin-like"/>
</dbReference>
<dbReference type="NCBIfam" id="NF033656">
    <property type="entry name" value="DMQ_monoox_COQ7"/>
    <property type="match status" value="1"/>
</dbReference>
<evidence type="ECO:0000256" key="5">
    <source>
        <dbReference type="ARBA" id="ARBA00023002"/>
    </source>
</evidence>
<feature type="non-terminal residue" evidence="9">
    <location>
        <position position="1"/>
    </location>
</feature>
<evidence type="ECO:0000256" key="8">
    <source>
        <dbReference type="ARBA" id="ARBA00023136"/>
    </source>
</evidence>
<dbReference type="HAMAP" id="MF_01658">
    <property type="entry name" value="COQ7"/>
    <property type="match status" value="1"/>
</dbReference>
<keyword evidence="8" id="KW-0472">Membrane</keyword>
<dbReference type="Pfam" id="PF03232">
    <property type="entry name" value="COQ7"/>
    <property type="match status" value="1"/>
</dbReference>
<keyword evidence="5" id="KW-0560">Oxidoreductase</keyword>
<comment type="caution">
    <text evidence="9">The sequence shown here is derived from an EMBL/GenBank/DDBJ whole genome shotgun (WGS) entry which is preliminary data.</text>
</comment>
<dbReference type="CDD" id="cd01042">
    <property type="entry name" value="DMQH"/>
    <property type="match status" value="1"/>
</dbReference>
<evidence type="ECO:0000256" key="3">
    <source>
        <dbReference type="ARBA" id="ARBA00022688"/>
    </source>
</evidence>
<evidence type="ECO:0000256" key="6">
    <source>
        <dbReference type="ARBA" id="ARBA00023004"/>
    </source>
</evidence>
<evidence type="ECO:0000313" key="10">
    <source>
        <dbReference type="Proteomes" id="UP000315889"/>
    </source>
</evidence>
<dbReference type="InterPro" id="IPR047809">
    <property type="entry name" value="COQ7_proteobact"/>
</dbReference>
<keyword evidence="4" id="KW-0479">Metal-binding</keyword>
<proteinExistence type="inferred from homology"/>
<dbReference type="GO" id="GO:0046872">
    <property type="term" value="F:metal ion binding"/>
    <property type="evidence" value="ECO:0007669"/>
    <property type="project" value="UniProtKB-KW"/>
</dbReference>
<evidence type="ECO:0000313" key="9">
    <source>
        <dbReference type="EMBL" id="RZO17661.1"/>
    </source>
</evidence>
<dbReference type="Proteomes" id="UP000315889">
    <property type="component" value="Unassembled WGS sequence"/>
</dbReference>
<dbReference type="GO" id="GO:0006744">
    <property type="term" value="P:ubiquinone biosynthetic process"/>
    <property type="evidence" value="ECO:0007669"/>
    <property type="project" value="UniProtKB-KW"/>
</dbReference>
<protein>
    <submittedName>
        <fullName evidence="9">2-polyprenyl-3-methyl-6-methoxy-1,4-benzoquinone monooxygenase</fullName>
    </submittedName>
</protein>
<keyword evidence="6" id="KW-0408">Iron</keyword>
<dbReference type="Gene3D" id="1.20.1260.10">
    <property type="match status" value="1"/>
</dbReference>
<dbReference type="InterPro" id="IPR009078">
    <property type="entry name" value="Ferritin-like_SF"/>
</dbReference>
<dbReference type="EMBL" id="SHBP01000038">
    <property type="protein sequence ID" value="RZO17661.1"/>
    <property type="molecule type" value="Genomic_DNA"/>
</dbReference>
<keyword evidence="7 9" id="KW-0503">Monooxygenase</keyword>
<name>A0A520M8Y6_9GAMM</name>
<gene>
    <name evidence="9" type="primary">coq7</name>
    <name evidence="9" type="ORF">EVB03_10390</name>
</gene>
<evidence type="ECO:0000256" key="2">
    <source>
        <dbReference type="ARBA" id="ARBA00022475"/>
    </source>
</evidence>
<comment type="pathway">
    <text evidence="1">Cofactor biosynthesis; ubiquinone biosynthesis.</text>
</comment>
<reference evidence="9 10" key="1">
    <citation type="submission" date="2019-02" db="EMBL/GenBank/DDBJ databases">
        <title>Prokaryotic population dynamics and viral predation in marine succession experiment using metagenomics: the confinement effect.</title>
        <authorList>
            <person name="Haro-Moreno J.M."/>
            <person name="Rodriguez-Valera F."/>
            <person name="Lopez-Perez M."/>
        </authorList>
    </citation>
    <scope>NUCLEOTIDE SEQUENCE [LARGE SCALE GENOMIC DNA]</scope>
    <source>
        <strain evidence="9">MED-G170</strain>
    </source>
</reference>
<keyword evidence="3" id="KW-0831">Ubiquinone biosynthesis</keyword>
<keyword evidence="2" id="KW-1003">Cell membrane</keyword>
<evidence type="ECO:0000256" key="4">
    <source>
        <dbReference type="ARBA" id="ARBA00022723"/>
    </source>
</evidence>